<evidence type="ECO:0000313" key="2">
    <source>
        <dbReference type="EMBL" id="VVE57353.1"/>
    </source>
</evidence>
<dbReference type="PANTHER" id="PTHR43130:SF2">
    <property type="entry name" value="DJ-1_PFPI DOMAIN-CONTAINING PROTEIN"/>
    <property type="match status" value="1"/>
</dbReference>
<gene>
    <name evidence="2" type="ORF">PHO31112_05184</name>
</gene>
<evidence type="ECO:0000313" key="3">
    <source>
        <dbReference type="Proteomes" id="UP000343317"/>
    </source>
</evidence>
<protein>
    <submittedName>
        <fullName evidence="2">Dimethylglycine dehydrogenase</fullName>
    </submittedName>
</protein>
<proteinExistence type="predicted"/>
<dbReference type="AlphaFoldDB" id="A0A5E4ZB02"/>
<organism evidence="2 3">
    <name type="scientific">Pandoraea horticolens</name>
    <dbReference type="NCBI Taxonomy" id="2508298"/>
    <lineage>
        <taxon>Bacteria</taxon>
        <taxon>Pseudomonadati</taxon>
        <taxon>Pseudomonadota</taxon>
        <taxon>Betaproteobacteria</taxon>
        <taxon>Burkholderiales</taxon>
        <taxon>Burkholderiaceae</taxon>
        <taxon>Pandoraea</taxon>
    </lineage>
</organism>
<evidence type="ECO:0000259" key="1">
    <source>
        <dbReference type="Pfam" id="PF01965"/>
    </source>
</evidence>
<dbReference type="CDD" id="cd03139">
    <property type="entry name" value="GATase1_PfpI_2"/>
    <property type="match status" value="1"/>
</dbReference>
<feature type="domain" description="DJ-1/PfpI" evidence="1">
    <location>
        <begin position="93"/>
        <end position="242"/>
    </location>
</feature>
<dbReference type="GO" id="GO:0006355">
    <property type="term" value="P:regulation of DNA-templated transcription"/>
    <property type="evidence" value="ECO:0007669"/>
    <property type="project" value="TreeGrafter"/>
</dbReference>
<reference evidence="2 3" key="1">
    <citation type="submission" date="2019-08" db="EMBL/GenBank/DDBJ databases">
        <authorList>
            <person name="Peeters C."/>
        </authorList>
    </citation>
    <scope>NUCLEOTIDE SEQUENCE [LARGE SCALE GENOMIC DNA]</scope>
    <source>
        <strain evidence="2 3">LMG 31112</strain>
    </source>
</reference>
<dbReference type="EMBL" id="CABPSM010000027">
    <property type="protein sequence ID" value="VVE57353.1"/>
    <property type="molecule type" value="Genomic_DNA"/>
</dbReference>
<dbReference type="SUPFAM" id="SSF52317">
    <property type="entry name" value="Class I glutamine amidotransferase-like"/>
    <property type="match status" value="1"/>
</dbReference>
<keyword evidence="3" id="KW-1185">Reference proteome</keyword>
<name>A0A5E4ZB02_9BURK</name>
<dbReference type="Gene3D" id="3.40.50.880">
    <property type="match status" value="1"/>
</dbReference>
<dbReference type="InterPro" id="IPR002818">
    <property type="entry name" value="DJ-1/PfpI"/>
</dbReference>
<dbReference type="RefSeq" id="WP_246178567.1">
    <property type="nucleotide sequence ID" value="NZ_CABPSM010000027.1"/>
</dbReference>
<dbReference type="Pfam" id="PF01965">
    <property type="entry name" value="DJ-1_PfpI"/>
    <property type="match status" value="1"/>
</dbReference>
<dbReference type="PANTHER" id="PTHR43130">
    <property type="entry name" value="ARAC-FAMILY TRANSCRIPTIONAL REGULATOR"/>
    <property type="match status" value="1"/>
</dbReference>
<dbReference type="InterPro" id="IPR029062">
    <property type="entry name" value="Class_I_gatase-like"/>
</dbReference>
<accession>A0A5E4ZB02</accession>
<sequence length="315" mass="34030">MESRLVTRHLDEIAPAPTGNLHLPMPADARLRKIVETFVDHTADRGTIRIHNEWVDTPSGWDIFVPVCFVFRTSTKDKFMTIPSDVHLKIGGIIFPGMDQCDFTGPFEALARVPNSTFFTLWKDKNPVRDLAGMLLLADTTFDEAPQLDVLLVPGGYGQEALMNDETVLGFIRKQAEGARYVYSVCTGALLCGAAGLLHGRRATTHWTAMDVLPLFGATPSNDRVVIDDKFVSAGGVTSGIDGSLIVASLLRGETVAQELQLYMSYDPKPPFQAGSPATAPAAVLATVTERARVITEKRLATGQAYQAAQAGVGA</sequence>
<dbReference type="Proteomes" id="UP000343317">
    <property type="component" value="Unassembled WGS sequence"/>
</dbReference>
<dbReference type="InterPro" id="IPR052158">
    <property type="entry name" value="INH-QAR"/>
</dbReference>